<dbReference type="PANTHER" id="PTHR12300">
    <property type="entry name" value="HVA22-LIKE PROTEINS"/>
    <property type="match status" value="1"/>
</dbReference>
<evidence type="ECO:0000313" key="9">
    <source>
        <dbReference type="Proteomes" id="UP000759537"/>
    </source>
</evidence>
<keyword evidence="9" id="KW-1185">Reference proteome</keyword>
<feature type="region of interest" description="Disordered" evidence="7">
    <location>
        <begin position="139"/>
        <end position="161"/>
    </location>
</feature>
<name>A0A9P5T685_9AGAM</name>
<dbReference type="Proteomes" id="UP000759537">
    <property type="component" value="Unassembled WGS sequence"/>
</dbReference>
<dbReference type="OrthoDB" id="434647at2759"/>
<keyword evidence="3 6" id="KW-0812">Transmembrane</keyword>
<reference evidence="8" key="2">
    <citation type="journal article" date="2020" name="Nat. Commun.">
        <title>Large-scale genome sequencing of mycorrhizal fungi provides insights into the early evolution of symbiotic traits.</title>
        <authorList>
            <person name="Miyauchi S."/>
            <person name="Kiss E."/>
            <person name="Kuo A."/>
            <person name="Drula E."/>
            <person name="Kohler A."/>
            <person name="Sanchez-Garcia M."/>
            <person name="Morin E."/>
            <person name="Andreopoulos B."/>
            <person name="Barry K.W."/>
            <person name="Bonito G."/>
            <person name="Buee M."/>
            <person name="Carver A."/>
            <person name="Chen C."/>
            <person name="Cichocki N."/>
            <person name="Clum A."/>
            <person name="Culley D."/>
            <person name="Crous P.W."/>
            <person name="Fauchery L."/>
            <person name="Girlanda M."/>
            <person name="Hayes R.D."/>
            <person name="Keri Z."/>
            <person name="LaButti K."/>
            <person name="Lipzen A."/>
            <person name="Lombard V."/>
            <person name="Magnuson J."/>
            <person name="Maillard F."/>
            <person name="Murat C."/>
            <person name="Nolan M."/>
            <person name="Ohm R.A."/>
            <person name="Pangilinan J."/>
            <person name="Pereira M.F."/>
            <person name="Perotto S."/>
            <person name="Peter M."/>
            <person name="Pfister S."/>
            <person name="Riley R."/>
            <person name="Sitrit Y."/>
            <person name="Stielow J.B."/>
            <person name="Szollosi G."/>
            <person name="Zifcakova L."/>
            <person name="Stursova M."/>
            <person name="Spatafora J.W."/>
            <person name="Tedersoo L."/>
            <person name="Vaario L.M."/>
            <person name="Yamada A."/>
            <person name="Yan M."/>
            <person name="Wang P."/>
            <person name="Xu J."/>
            <person name="Bruns T."/>
            <person name="Baldrian P."/>
            <person name="Vilgalys R."/>
            <person name="Dunand C."/>
            <person name="Henrissat B."/>
            <person name="Grigoriev I.V."/>
            <person name="Hibbett D."/>
            <person name="Nagy L.G."/>
            <person name="Martin F.M."/>
        </authorList>
    </citation>
    <scope>NUCLEOTIDE SEQUENCE</scope>
    <source>
        <strain evidence="8">Prilba</strain>
    </source>
</reference>
<evidence type="ECO:0000256" key="1">
    <source>
        <dbReference type="ARBA" id="ARBA00004141"/>
    </source>
</evidence>
<proteinExistence type="inferred from homology"/>
<keyword evidence="4 6" id="KW-1133">Transmembrane helix</keyword>
<keyword evidence="5 6" id="KW-0472">Membrane</keyword>
<dbReference type="PANTHER" id="PTHR12300:SF161">
    <property type="entry name" value="RECEPTOR EXPRESSION-ENHANCING PROTEIN"/>
    <property type="match status" value="1"/>
</dbReference>
<dbReference type="InterPro" id="IPR004345">
    <property type="entry name" value="TB2_DP1_HVA22"/>
</dbReference>
<accession>A0A9P5T685</accession>
<organism evidence="8 9">
    <name type="scientific">Russula ochroleuca</name>
    <dbReference type="NCBI Taxonomy" id="152965"/>
    <lineage>
        <taxon>Eukaryota</taxon>
        <taxon>Fungi</taxon>
        <taxon>Dikarya</taxon>
        <taxon>Basidiomycota</taxon>
        <taxon>Agaricomycotina</taxon>
        <taxon>Agaricomycetes</taxon>
        <taxon>Russulales</taxon>
        <taxon>Russulaceae</taxon>
        <taxon>Russula</taxon>
    </lineage>
</organism>
<comment type="caution">
    <text evidence="8">The sequence shown here is derived from an EMBL/GenBank/DDBJ whole genome shotgun (WGS) entry which is preliminary data.</text>
</comment>
<feature type="transmembrane region" description="Helical" evidence="6">
    <location>
        <begin position="6"/>
        <end position="28"/>
    </location>
</feature>
<evidence type="ECO:0000256" key="6">
    <source>
        <dbReference type="RuleBase" id="RU362006"/>
    </source>
</evidence>
<sequence length="296" mass="31987">MLLYLTSRVISCIAAFLYPGYASFKTLSQRPASEEDLERWLMYWSVLACVVGVEYLAEWLVSWIPFYYLFKMLFLLYLALPQTQGASYLYQTQLEPVLREHEPQIDAALAQLRARVFAFLQARARMLWDNIVASAAGPPSAPAPESVSGSSVQTPALSASVSGPTQMLGTLWRTYGPAIVAGGTALLQRQGVTSSDARASATGVERTQGYDVGDGPEPIPMPRMQSRTSSSESAGGLRGRIASNTNIGPGGRFEEVEVPSDAEGERADSSPTASPPRPASGWFSWVTAAPTHTKSD</sequence>
<dbReference type="AlphaFoldDB" id="A0A9P5T685"/>
<dbReference type="Pfam" id="PF03134">
    <property type="entry name" value="TB2_DP1_HVA22"/>
    <property type="match status" value="1"/>
</dbReference>
<feature type="compositionally biased region" description="Low complexity" evidence="7">
    <location>
        <begin position="139"/>
        <end position="152"/>
    </location>
</feature>
<comment type="caution">
    <text evidence="6">Lacks conserved residue(s) required for the propagation of feature annotation.</text>
</comment>
<comment type="similarity">
    <text evidence="2 6">Belongs to the DP1 family.</text>
</comment>
<dbReference type="GO" id="GO:0016020">
    <property type="term" value="C:membrane"/>
    <property type="evidence" value="ECO:0007669"/>
    <property type="project" value="UniProtKB-SubCell"/>
</dbReference>
<dbReference type="EMBL" id="WHVB01000013">
    <property type="protein sequence ID" value="KAF8477842.1"/>
    <property type="molecule type" value="Genomic_DNA"/>
</dbReference>
<feature type="region of interest" description="Disordered" evidence="7">
    <location>
        <begin position="192"/>
        <end position="296"/>
    </location>
</feature>
<gene>
    <name evidence="8" type="ORF">DFH94DRAFT_756173</name>
</gene>
<reference evidence="8" key="1">
    <citation type="submission" date="2019-10" db="EMBL/GenBank/DDBJ databases">
        <authorList>
            <consortium name="DOE Joint Genome Institute"/>
            <person name="Kuo A."/>
            <person name="Miyauchi S."/>
            <person name="Kiss E."/>
            <person name="Drula E."/>
            <person name="Kohler A."/>
            <person name="Sanchez-Garcia M."/>
            <person name="Andreopoulos B."/>
            <person name="Barry K.W."/>
            <person name="Bonito G."/>
            <person name="Buee M."/>
            <person name="Carver A."/>
            <person name="Chen C."/>
            <person name="Cichocki N."/>
            <person name="Clum A."/>
            <person name="Culley D."/>
            <person name="Crous P.W."/>
            <person name="Fauchery L."/>
            <person name="Girlanda M."/>
            <person name="Hayes R."/>
            <person name="Keri Z."/>
            <person name="LaButti K."/>
            <person name="Lipzen A."/>
            <person name="Lombard V."/>
            <person name="Magnuson J."/>
            <person name="Maillard F."/>
            <person name="Morin E."/>
            <person name="Murat C."/>
            <person name="Nolan M."/>
            <person name="Ohm R."/>
            <person name="Pangilinan J."/>
            <person name="Pereira M."/>
            <person name="Perotto S."/>
            <person name="Peter M."/>
            <person name="Riley R."/>
            <person name="Sitrit Y."/>
            <person name="Stielow B."/>
            <person name="Szollosi G."/>
            <person name="Zifcakova L."/>
            <person name="Stursova M."/>
            <person name="Spatafora J.W."/>
            <person name="Tedersoo L."/>
            <person name="Vaario L.-M."/>
            <person name="Yamada A."/>
            <person name="Yan M."/>
            <person name="Wang P."/>
            <person name="Xu J."/>
            <person name="Bruns T."/>
            <person name="Baldrian P."/>
            <person name="Vilgalys R."/>
            <person name="Henrissat B."/>
            <person name="Grigoriev I.V."/>
            <person name="Hibbett D."/>
            <person name="Nagy L.G."/>
            <person name="Martin F.M."/>
        </authorList>
    </citation>
    <scope>NUCLEOTIDE SEQUENCE</scope>
    <source>
        <strain evidence="8">Prilba</strain>
    </source>
</reference>
<evidence type="ECO:0000256" key="2">
    <source>
        <dbReference type="ARBA" id="ARBA00008573"/>
    </source>
</evidence>
<evidence type="ECO:0000313" key="8">
    <source>
        <dbReference type="EMBL" id="KAF8477842.1"/>
    </source>
</evidence>
<comment type="subcellular location">
    <subcellularLocation>
        <location evidence="1 6">Membrane</location>
        <topology evidence="1 6">Multi-pass membrane protein</topology>
    </subcellularLocation>
</comment>
<evidence type="ECO:0000256" key="7">
    <source>
        <dbReference type="SAM" id="MobiDB-lite"/>
    </source>
</evidence>
<protein>
    <recommendedName>
        <fullName evidence="6">Protein YOP1</fullName>
    </recommendedName>
</protein>
<evidence type="ECO:0000256" key="3">
    <source>
        <dbReference type="ARBA" id="ARBA00022692"/>
    </source>
</evidence>
<evidence type="ECO:0000256" key="5">
    <source>
        <dbReference type="ARBA" id="ARBA00023136"/>
    </source>
</evidence>
<feature type="transmembrane region" description="Helical" evidence="6">
    <location>
        <begin position="40"/>
        <end position="57"/>
    </location>
</feature>
<evidence type="ECO:0000256" key="4">
    <source>
        <dbReference type="ARBA" id="ARBA00022989"/>
    </source>
</evidence>